<keyword evidence="2 8" id="KW-0813">Transport</keyword>
<dbReference type="PRINTS" id="PR00125">
    <property type="entry name" value="ATPASEDELTA"/>
</dbReference>
<proteinExistence type="inferred from homology"/>
<keyword evidence="9" id="KW-0175">Coiled coil</keyword>
<dbReference type="HAMAP" id="MF_01416">
    <property type="entry name" value="ATP_synth_delta_bact"/>
    <property type="match status" value="1"/>
</dbReference>
<dbReference type="EMBL" id="RAQO01000001">
    <property type="protein sequence ID" value="RKF22238.1"/>
    <property type="molecule type" value="Genomic_DNA"/>
</dbReference>
<dbReference type="PROSITE" id="PS00389">
    <property type="entry name" value="ATPASE_DELTA"/>
    <property type="match status" value="1"/>
</dbReference>
<keyword evidence="8" id="KW-1003">Cell membrane</keyword>
<dbReference type="Gene3D" id="1.10.520.20">
    <property type="entry name" value="N-terminal domain of the delta subunit of the F1F0-ATP synthase"/>
    <property type="match status" value="1"/>
</dbReference>
<evidence type="ECO:0000256" key="9">
    <source>
        <dbReference type="SAM" id="Coils"/>
    </source>
</evidence>
<evidence type="ECO:0000256" key="8">
    <source>
        <dbReference type="HAMAP-Rule" id="MF_01416"/>
    </source>
</evidence>
<dbReference type="GO" id="GO:0046933">
    <property type="term" value="F:proton-transporting ATP synthase activity, rotational mechanism"/>
    <property type="evidence" value="ECO:0007669"/>
    <property type="project" value="UniProtKB-UniRule"/>
</dbReference>
<dbReference type="NCBIfam" id="TIGR01145">
    <property type="entry name" value="ATP_synt_delta"/>
    <property type="match status" value="1"/>
</dbReference>
<dbReference type="AlphaFoldDB" id="A0A420ENI8"/>
<keyword evidence="7 8" id="KW-0066">ATP synthesis</keyword>
<keyword evidence="3 8" id="KW-0375">Hydrogen ion transport</keyword>
<dbReference type="Pfam" id="PF00213">
    <property type="entry name" value="OSCP"/>
    <property type="match status" value="1"/>
</dbReference>
<comment type="function">
    <text evidence="8">This protein is part of the stalk that links CF(0) to CF(1). It either transmits conformational changes from CF(0) to CF(1) or is implicated in proton conduction.</text>
</comment>
<comment type="function">
    <text evidence="8">F(1)F(0) ATP synthase produces ATP from ADP in the presence of a proton or sodium gradient. F-type ATPases consist of two structural domains, F(1) containing the extramembraneous catalytic core and F(0) containing the membrane proton channel, linked together by a central stalk and a peripheral stalk. During catalysis, ATP synthesis in the catalytic domain of F(1) is coupled via a rotary mechanism of the central stalk subunits to proton translocation.</text>
</comment>
<comment type="caution">
    <text evidence="10">The sequence shown here is derived from an EMBL/GenBank/DDBJ whole genome shotgun (WGS) entry which is preliminary data.</text>
</comment>
<comment type="similarity">
    <text evidence="8">Belongs to the ATPase delta chain family.</text>
</comment>
<dbReference type="SUPFAM" id="SSF47928">
    <property type="entry name" value="N-terminal domain of the delta subunit of the F1F0-ATP synthase"/>
    <property type="match status" value="1"/>
</dbReference>
<evidence type="ECO:0000256" key="6">
    <source>
        <dbReference type="ARBA" id="ARBA00023196"/>
    </source>
</evidence>
<evidence type="ECO:0000256" key="3">
    <source>
        <dbReference type="ARBA" id="ARBA00022781"/>
    </source>
</evidence>
<gene>
    <name evidence="8" type="primary">atpH</name>
    <name evidence="10" type="ORF">DBZ36_00915</name>
</gene>
<evidence type="ECO:0000256" key="5">
    <source>
        <dbReference type="ARBA" id="ARBA00023136"/>
    </source>
</evidence>
<dbReference type="PANTHER" id="PTHR11910">
    <property type="entry name" value="ATP SYNTHASE DELTA CHAIN"/>
    <property type="match status" value="1"/>
</dbReference>
<evidence type="ECO:0000256" key="4">
    <source>
        <dbReference type="ARBA" id="ARBA00023065"/>
    </source>
</evidence>
<protein>
    <recommendedName>
        <fullName evidence="8">ATP synthase subunit delta</fullName>
    </recommendedName>
    <alternativeName>
        <fullName evidence="8">ATP synthase F(1) sector subunit delta</fullName>
    </alternativeName>
    <alternativeName>
        <fullName evidence="8">F-type ATPase subunit delta</fullName>
        <shortName evidence="8">F-ATPase subunit delta</shortName>
    </alternativeName>
</protein>
<dbReference type="OrthoDB" id="9816221at2"/>
<evidence type="ECO:0000313" key="10">
    <source>
        <dbReference type="EMBL" id="RKF22238.1"/>
    </source>
</evidence>
<evidence type="ECO:0000313" key="11">
    <source>
        <dbReference type="Proteomes" id="UP000286482"/>
    </source>
</evidence>
<keyword evidence="11" id="KW-1185">Reference proteome</keyword>
<dbReference type="NCBIfam" id="NF004402">
    <property type="entry name" value="PRK05758.2-2"/>
    <property type="match status" value="1"/>
</dbReference>
<organism evidence="10 11">
    <name type="scientific">Alginatibacterium sediminis</name>
    <dbReference type="NCBI Taxonomy" id="2164068"/>
    <lineage>
        <taxon>Bacteria</taxon>
        <taxon>Pseudomonadati</taxon>
        <taxon>Pseudomonadota</taxon>
        <taxon>Gammaproteobacteria</taxon>
        <taxon>Alteromonadales</taxon>
        <taxon>Alteromonadaceae</taxon>
        <taxon>Alginatibacterium</taxon>
    </lineage>
</organism>
<dbReference type="RefSeq" id="WP_120353041.1">
    <property type="nucleotide sequence ID" value="NZ_RAQO01000001.1"/>
</dbReference>
<evidence type="ECO:0000256" key="2">
    <source>
        <dbReference type="ARBA" id="ARBA00022448"/>
    </source>
</evidence>
<name>A0A420ENI8_9ALTE</name>
<dbReference type="InterPro" id="IPR026015">
    <property type="entry name" value="ATP_synth_OSCP/delta_N_sf"/>
</dbReference>
<dbReference type="Proteomes" id="UP000286482">
    <property type="component" value="Unassembled WGS sequence"/>
</dbReference>
<sequence>MAEITTIARPYAKAAFEFALESSELDKWAEMLSFSAQIVQDSQIASIIESERPTTVVEVIASVCQEQLSEQGLNLIKLMAENERLEALPEVLTLYLEFKADHDREITAEIVSASELNAQQLEQITASLEQRLERKVKLDCSVDPSIVAGFIIRAGDLVIDSSVQGQLAKLADTLQA</sequence>
<accession>A0A420ENI8</accession>
<evidence type="ECO:0000256" key="7">
    <source>
        <dbReference type="ARBA" id="ARBA00023310"/>
    </source>
</evidence>
<comment type="subcellular location">
    <subcellularLocation>
        <location evidence="8">Cell membrane</location>
        <topology evidence="8">Peripheral membrane protein</topology>
    </subcellularLocation>
    <subcellularLocation>
        <location evidence="1">Membrane</location>
    </subcellularLocation>
</comment>
<evidence type="ECO:0000256" key="1">
    <source>
        <dbReference type="ARBA" id="ARBA00004370"/>
    </source>
</evidence>
<keyword evidence="5 8" id="KW-0472">Membrane</keyword>
<dbReference type="GO" id="GO:0045259">
    <property type="term" value="C:proton-transporting ATP synthase complex"/>
    <property type="evidence" value="ECO:0007669"/>
    <property type="project" value="UniProtKB-KW"/>
</dbReference>
<reference evidence="10 11" key="1">
    <citation type="submission" date="2018-09" db="EMBL/GenBank/DDBJ databases">
        <authorList>
            <person name="Wang Z."/>
        </authorList>
    </citation>
    <scope>NUCLEOTIDE SEQUENCE [LARGE SCALE GENOMIC DNA]</scope>
    <source>
        <strain evidence="10 11">ALS 81</strain>
    </source>
</reference>
<keyword evidence="6 8" id="KW-0139">CF(1)</keyword>
<dbReference type="NCBIfam" id="NF004404">
    <property type="entry name" value="PRK05758.2-5"/>
    <property type="match status" value="1"/>
</dbReference>
<keyword evidence="4 8" id="KW-0406">Ion transport</keyword>
<feature type="coiled-coil region" evidence="9">
    <location>
        <begin position="111"/>
        <end position="138"/>
    </location>
</feature>
<dbReference type="GO" id="GO:0005886">
    <property type="term" value="C:plasma membrane"/>
    <property type="evidence" value="ECO:0007669"/>
    <property type="project" value="UniProtKB-SubCell"/>
</dbReference>
<dbReference type="InterPro" id="IPR000711">
    <property type="entry name" value="ATPase_OSCP/dsu"/>
</dbReference>
<dbReference type="InterPro" id="IPR020781">
    <property type="entry name" value="ATPase_OSCP/d_CS"/>
</dbReference>